<dbReference type="PANTHER" id="PTHR11070:SF2">
    <property type="entry name" value="ATP-DEPENDENT DNA HELICASE SRS2"/>
    <property type="match status" value="1"/>
</dbReference>
<dbReference type="PROSITE" id="PS51217">
    <property type="entry name" value="UVRD_HELICASE_CTER"/>
    <property type="match status" value="1"/>
</dbReference>
<dbReference type="InterPro" id="IPR000212">
    <property type="entry name" value="DNA_helicase_UvrD/REP"/>
</dbReference>
<protein>
    <recommendedName>
        <fullName evidence="9">DNA 3'-5' helicase</fullName>
        <ecNumber evidence="9">5.6.2.4</ecNumber>
    </recommendedName>
</protein>
<evidence type="ECO:0000259" key="13">
    <source>
        <dbReference type="PROSITE" id="PS51217"/>
    </source>
</evidence>
<dbReference type="Gene3D" id="3.40.50.300">
    <property type="entry name" value="P-loop containing nucleotide triphosphate hydrolases"/>
    <property type="match status" value="2"/>
</dbReference>
<evidence type="ECO:0000313" key="14">
    <source>
        <dbReference type="EMBL" id="PJC33186.1"/>
    </source>
</evidence>
<dbReference type="PROSITE" id="PS51198">
    <property type="entry name" value="UVRD_HELICASE_ATP_BIND"/>
    <property type="match status" value="1"/>
</dbReference>
<dbReference type="FunFam" id="1.10.10.160:FF:000001">
    <property type="entry name" value="ATP-dependent DNA helicase"/>
    <property type="match status" value="1"/>
</dbReference>
<evidence type="ECO:0000256" key="11">
    <source>
        <dbReference type="PROSITE-ProRule" id="PRU00560"/>
    </source>
</evidence>
<sequence length="617" mass="71560">MTCVSKTLSSYLFCPLSHLVLLYPMIDIFKGLNPQQKKAIEAVDGPSIVLAGAGSGKTRVLVHKVLNLIENHNVDPKSIVMITFTNKAAREMKDRIAKIMGNEKTLGYIGTFHSFCAMILRRDGEYIGIPHAYTIYDDGDQQQLLKQVLKKKQSKYSPRFFSGRISGAKNQLVSPERFIEIFSFYKAAEVAQVYHQYQKELEKNNALDFDDLLMKVVELFRLHKPVLEKYQNRYQYILIDEFQDTNVAQYTLAKTLSNKHKNITVVGDFSQSIYSWRGADIRNLEKFSGDFEGAQIINLEQNYRSTQNILDFAYEIISENQTHPILHLHTDAAPGDDVETVEVDNEEEEATFIADRIQTISVDLDYTEISVLYRTNAQSRSIEEIFLHYGIPYTLIGGTRFYERKEIKDILCYLRLLLHPDDSVALERVIKLGKRRFQKYKELFLQIKDSVLEIPTAEILEMVFDQTEYLGLYDPDITEDYARLENIKELKSVAMTFPNLVDFLEQVALVESEYFEGEKTGKSKDGVRLMTLHQAKGLEFSYVFITGLEEGLLPHSRSVDDIHQLEEERRLFYVGVTRAKKNLVITHARRRFIFGRRILSMKSRFIRSREEEEVEWW</sequence>
<evidence type="ECO:0000313" key="15">
    <source>
        <dbReference type="Proteomes" id="UP000231383"/>
    </source>
</evidence>
<evidence type="ECO:0000259" key="12">
    <source>
        <dbReference type="PROSITE" id="PS51198"/>
    </source>
</evidence>
<dbReference type="PANTHER" id="PTHR11070">
    <property type="entry name" value="UVRD / RECB / PCRA DNA HELICASE FAMILY MEMBER"/>
    <property type="match status" value="1"/>
</dbReference>
<evidence type="ECO:0000256" key="7">
    <source>
        <dbReference type="ARBA" id="ARBA00023235"/>
    </source>
</evidence>
<comment type="similarity">
    <text evidence="1">Belongs to the helicase family. UvrD subfamily.</text>
</comment>
<evidence type="ECO:0000256" key="2">
    <source>
        <dbReference type="ARBA" id="ARBA00022741"/>
    </source>
</evidence>
<dbReference type="InterPro" id="IPR014017">
    <property type="entry name" value="DNA_helicase_UvrD-like_C"/>
</dbReference>
<dbReference type="InterPro" id="IPR027417">
    <property type="entry name" value="P-loop_NTPase"/>
</dbReference>
<dbReference type="Gene3D" id="1.10.10.160">
    <property type="match status" value="1"/>
</dbReference>
<dbReference type="EMBL" id="PFSC01000051">
    <property type="protein sequence ID" value="PJC33186.1"/>
    <property type="molecule type" value="Genomic_DNA"/>
</dbReference>
<comment type="catalytic activity">
    <reaction evidence="10">
        <text>ATP + H2O = ADP + phosphate + H(+)</text>
        <dbReference type="Rhea" id="RHEA:13065"/>
        <dbReference type="ChEBI" id="CHEBI:15377"/>
        <dbReference type="ChEBI" id="CHEBI:15378"/>
        <dbReference type="ChEBI" id="CHEBI:30616"/>
        <dbReference type="ChEBI" id="CHEBI:43474"/>
        <dbReference type="ChEBI" id="CHEBI:456216"/>
        <dbReference type="EC" id="5.6.2.4"/>
    </reaction>
</comment>
<dbReference type="CDD" id="cd18807">
    <property type="entry name" value="SF1_C_UvrD"/>
    <property type="match status" value="1"/>
</dbReference>
<feature type="domain" description="UvrD-like helicase ATP-binding" evidence="12">
    <location>
        <begin position="30"/>
        <end position="306"/>
    </location>
</feature>
<name>A0A2M8F1M1_9BACT</name>
<dbReference type="EC" id="5.6.2.4" evidence="9"/>
<dbReference type="InterPro" id="IPR013986">
    <property type="entry name" value="DExx_box_DNA_helicase_dom_sf"/>
</dbReference>
<keyword evidence="6" id="KW-0238">DNA-binding</keyword>
<dbReference type="CDD" id="cd17932">
    <property type="entry name" value="DEXQc_UvrD"/>
    <property type="match status" value="1"/>
</dbReference>
<comment type="caution">
    <text evidence="14">The sequence shown here is derived from an EMBL/GenBank/DDBJ whole genome shotgun (WGS) entry which is preliminary data.</text>
</comment>
<dbReference type="Gene3D" id="3.30.160.800">
    <property type="match status" value="1"/>
</dbReference>
<dbReference type="GO" id="GO:0033202">
    <property type="term" value="C:DNA helicase complex"/>
    <property type="evidence" value="ECO:0007669"/>
    <property type="project" value="TreeGrafter"/>
</dbReference>
<dbReference type="Gene3D" id="1.10.486.10">
    <property type="entry name" value="PCRA, domain 4"/>
    <property type="match status" value="2"/>
</dbReference>
<dbReference type="Proteomes" id="UP000231383">
    <property type="component" value="Unassembled WGS sequence"/>
</dbReference>
<dbReference type="Pfam" id="PF00580">
    <property type="entry name" value="UvrD-helicase"/>
    <property type="match status" value="1"/>
</dbReference>
<evidence type="ECO:0000256" key="9">
    <source>
        <dbReference type="ARBA" id="ARBA00034808"/>
    </source>
</evidence>
<gene>
    <name evidence="14" type="ORF">CO051_01950</name>
</gene>
<dbReference type="GO" id="GO:0003677">
    <property type="term" value="F:DNA binding"/>
    <property type="evidence" value="ECO:0007669"/>
    <property type="project" value="UniProtKB-KW"/>
</dbReference>
<evidence type="ECO:0000256" key="10">
    <source>
        <dbReference type="ARBA" id="ARBA00048988"/>
    </source>
</evidence>
<reference evidence="15" key="1">
    <citation type="submission" date="2017-09" db="EMBL/GenBank/DDBJ databases">
        <title>Depth-based differentiation of microbial function through sediment-hosted aquifers and enrichment of novel symbionts in the deep terrestrial subsurface.</title>
        <authorList>
            <person name="Probst A.J."/>
            <person name="Ladd B."/>
            <person name="Jarett J.K."/>
            <person name="Geller-Mcgrath D.E."/>
            <person name="Sieber C.M.K."/>
            <person name="Emerson J.B."/>
            <person name="Anantharaman K."/>
            <person name="Thomas B.C."/>
            <person name="Malmstrom R."/>
            <person name="Stieglmeier M."/>
            <person name="Klingl A."/>
            <person name="Woyke T."/>
            <person name="Ryan C.M."/>
            <person name="Banfield J.F."/>
        </authorList>
    </citation>
    <scope>NUCLEOTIDE SEQUENCE [LARGE SCALE GENOMIC DNA]</scope>
</reference>
<keyword evidence="7" id="KW-0413">Isomerase</keyword>
<evidence type="ECO:0000256" key="8">
    <source>
        <dbReference type="ARBA" id="ARBA00034617"/>
    </source>
</evidence>
<evidence type="ECO:0000256" key="5">
    <source>
        <dbReference type="ARBA" id="ARBA00022840"/>
    </source>
</evidence>
<evidence type="ECO:0000256" key="6">
    <source>
        <dbReference type="ARBA" id="ARBA00023125"/>
    </source>
</evidence>
<comment type="catalytic activity">
    <reaction evidence="8">
        <text>Couples ATP hydrolysis with the unwinding of duplex DNA by translocating in the 3'-5' direction.</text>
        <dbReference type="EC" id="5.6.2.4"/>
    </reaction>
</comment>
<dbReference type="Pfam" id="PF13361">
    <property type="entry name" value="UvrD_C"/>
    <property type="match status" value="1"/>
</dbReference>
<evidence type="ECO:0000256" key="1">
    <source>
        <dbReference type="ARBA" id="ARBA00009922"/>
    </source>
</evidence>
<dbReference type="SUPFAM" id="SSF52540">
    <property type="entry name" value="P-loop containing nucleoside triphosphate hydrolases"/>
    <property type="match status" value="1"/>
</dbReference>
<dbReference type="AlphaFoldDB" id="A0A2M8F1M1"/>
<accession>A0A2M8F1M1</accession>
<proteinExistence type="inferred from homology"/>
<organism evidence="14 15">
    <name type="scientific">Candidatus Roizmanbacteria bacterium CG_4_9_14_0_2_um_filter_39_13</name>
    <dbReference type="NCBI Taxonomy" id="1974839"/>
    <lineage>
        <taxon>Bacteria</taxon>
        <taxon>Candidatus Roizmaniibacteriota</taxon>
    </lineage>
</organism>
<feature type="binding site" evidence="11">
    <location>
        <begin position="51"/>
        <end position="58"/>
    </location>
    <ligand>
        <name>ATP</name>
        <dbReference type="ChEBI" id="CHEBI:30616"/>
    </ligand>
</feature>
<dbReference type="GO" id="GO:0005524">
    <property type="term" value="F:ATP binding"/>
    <property type="evidence" value="ECO:0007669"/>
    <property type="project" value="UniProtKB-UniRule"/>
</dbReference>
<dbReference type="GO" id="GO:0005829">
    <property type="term" value="C:cytosol"/>
    <property type="evidence" value="ECO:0007669"/>
    <property type="project" value="TreeGrafter"/>
</dbReference>
<dbReference type="GO" id="GO:0009314">
    <property type="term" value="P:response to radiation"/>
    <property type="evidence" value="ECO:0007669"/>
    <property type="project" value="UniProtKB-ARBA"/>
</dbReference>
<evidence type="ECO:0000256" key="3">
    <source>
        <dbReference type="ARBA" id="ARBA00022801"/>
    </source>
</evidence>
<dbReference type="GO" id="GO:0000725">
    <property type="term" value="P:recombinational repair"/>
    <property type="evidence" value="ECO:0007669"/>
    <property type="project" value="TreeGrafter"/>
</dbReference>
<dbReference type="InterPro" id="IPR014016">
    <property type="entry name" value="UvrD-like_ATP-bd"/>
</dbReference>
<keyword evidence="2 11" id="KW-0547">Nucleotide-binding</keyword>
<dbReference type="GO" id="GO:0043138">
    <property type="term" value="F:3'-5' DNA helicase activity"/>
    <property type="evidence" value="ECO:0007669"/>
    <property type="project" value="UniProtKB-EC"/>
</dbReference>
<keyword evidence="4 11" id="KW-0347">Helicase</keyword>
<keyword evidence="3 11" id="KW-0378">Hydrolase</keyword>
<dbReference type="GO" id="GO:0016887">
    <property type="term" value="F:ATP hydrolysis activity"/>
    <property type="evidence" value="ECO:0007669"/>
    <property type="project" value="RHEA"/>
</dbReference>
<feature type="domain" description="UvrD-like helicase C-terminal" evidence="13">
    <location>
        <begin position="307"/>
        <end position="537"/>
    </location>
</feature>
<keyword evidence="5 11" id="KW-0067">ATP-binding</keyword>
<evidence type="ECO:0000256" key="4">
    <source>
        <dbReference type="ARBA" id="ARBA00022806"/>
    </source>
</evidence>